<comment type="caution">
    <text evidence="1">The sequence shown here is derived from an EMBL/GenBank/DDBJ whole genome shotgun (WGS) entry which is preliminary data.</text>
</comment>
<accession>A0A5J4W494</accession>
<dbReference type="OrthoDB" id="108321at2759"/>
<name>A0A5J4W494_9EUKA</name>
<dbReference type="EMBL" id="SNRW01003502">
    <property type="protein sequence ID" value="KAA6389658.1"/>
    <property type="molecule type" value="Genomic_DNA"/>
</dbReference>
<evidence type="ECO:0000313" key="2">
    <source>
        <dbReference type="Proteomes" id="UP000324800"/>
    </source>
</evidence>
<dbReference type="AlphaFoldDB" id="A0A5J4W494"/>
<organism evidence="1 2">
    <name type="scientific">Streblomastix strix</name>
    <dbReference type="NCBI Taxonomy" id="222440"/>
    <lineage>
        <taxon>Eukaryota</taxon>
        <taxon>Metamonada</taxon>
        <taxon>Preaxostyla</taxon>
        <taxon>Oxymonadida</taxon>
        <taxon>Streblomastigidae</taxon>
        <taxon>Streblomastix</taxon>
    </lineage>
</organism>
<proteinExistence type="predicted"/>
<protein>
    <submittedName>
        <fullName evidence="1">Uncharacterized protein</fullName>
    </submittedName>
</protein>
<sequence>MDDKNDELNDDLYAVQLDKENCHCNTYKAFERAKMHIIQLDTDSLILAIASDSNKDFTQGFDAIIKDPEFINENKGFIFSDNGQRKILGIDIEKQGSNCIALSPKNYIINDEIVLKGIILDQIPQIKEQTFVDYINKGRIATAINTLLAQSKCMMSRIQIEHNAITGSDTKVVILPNRSCLSFISKVLEKLIQYLVQI</sequence>
<evidence type="ECO:0000313" key="1">
    <source>
        <dbReference type="EMBL" id="KAA6389658.1"/>
    </source>
</evidence>
<gene>
    <name evidence="1" type="ORF">EZS28_014817</name>
</gene>
<dbReference type="Proteomes" id="UP000324800">
    <property type="component" value="Unassembled WGS sequence"/>
</dbReference>
<reference evidence="1 2" key="1">
    <citation type="submission" date="2019-03" db="EMBL/GenBank/DDBJ databases">
        <title>Single cell metagenomics reveals metabolic interactions within the superorganism composed of flagellate Streblomastix strix and complex community of Bacteroidetes bacteria on its surface.</title>
        <authorList>
            <person name="Treitli S.C."/>
            <person name="Kolisko M."/>
            <person name="Husnik F."/>
            <person name="Keeling P."/>
            <person name="Hampl V."/>
        </authorList>
    </citation>
    <scope>NUCLEOTIDE SEQUENCE [LARGE SCALE GENOMIC DNA]</scope>
    <source>
        <strain evidence="1">ST1C</strain>
    </source>
</reference>